<dbReference type="Gene3D" id="1.10.1510.10">
    <property type="entry name" value="Uncharacterised protein YqeY/AIM41 PF09424, N-terminal domain"/>
    <property type="match status" value="1"/>
</dbReference>
<reference evidence="1" key="1">
    <citation type="journal article" date="2020" name="mSystems">
        <title>Genome- and Community-Level Interaction Insights into Carbon Utilization and Element Cycling Functions of Hydrothermarchaeota in Hydrothermal Sediment.</title>
        <authorList>
            <person name="Zhou Z."/>
            <person name="Liu Y."/>
            <person name="Xu W."/>
            <person name="Pan J."/>
            <person name="Luo Z.H."/>
            <person name="Li M."/>
        </authorList>
    </citation>
    <scope>NUCLEOTIDE SEQUENCE [LARGE SCALE GENOMIC DNA]</scope>
    <source>
        <strain evidence="1">SpSt-477</strain>
    </source>
</reference>
<evidence type="ECO:0000313" key="1">
    <source>
        <dbReference type="EMBL" id="HGU31432.1"/>
    </source>
</evidence>
<dbReference type="InterPro" id="IPR003789">
    <property type="entry name" value="Asn/Gln_tRNA_amidoTrase-B-like"/>
</dbReference>
<dbReference type="Pfam" id="PF09424">
    <property type="entry name" value="YqeY"/>
    <property type="match status" value="1"/>
</dbReference>
<dbReference type="EMBL" id="DSUH01000023">
    <property type="protein sequence ID" value="HGU31432.1"/>
    <property type="molecule type" value="Genomic_DNA"/>
</dbReference>
<dbReference type="PANTHER" id="PTHR28055">
    <property type="entry name" value="ALTERED INHERITANCE OF MITOCHONDRIA PROTEIN 41, MITOCHONDRIAL"/>
    <property type="match status" value="1"/>
</dbReference>
<sequence length="164" mass="18557">MTASEPTYGWRPDMGMSLLDKLKADLKTSLLQKNETLKNAVRQIMAEFPKLTVPLTLESGKKSFRLKTAEEITDEDILDIIRGLVKSEKTVLSLKPDQSPEYLYILESYLPKTASEEEIRCWIEENVDFSKFKSPMQAMGTVMKHFGKLADGNLVKRILGEKAG</sequence>
<dbReference type="InterPro" id="IPR019004">
    <property type="entry name" value="YqeY/Aim41"/>
</dbReference>
<gene>
    <name evidence="1" type="ORF">ENS29_01080</name>
</gene>
<dbReference type="AlphaFoldDB" id="A0A7C4RQE1"/>
<dbReference type="InterPro" id="IPR042184">
    <property type="entry name" value="YqeY/Aim41_N"/>
</dbReference>
<organism evidence="1">
    <name type="scientific">Desulfatirhabdium butyrativorans</name>
    <dbReference type="NCBI Taxonomy" id="340467"/>
    <lineage>
        <taxon>Bacteria</taxon>
        <taxon>Pseudomonadati</taxon>
        <taxon>Thermodesulfobacteriota</taxon>
        <taxon>Desulfobacteria</taxon>
        <taxon>Desulfobacterales</taxon>
        <taxon>Desulfatirhabdiaceae</taxon>
        <taxon>Desulfatirhabdium</taxon>
    </lineage>
</organism>
<protein>
    <submittedName>
        <fullName evidence="1">Uncharacterized protein</fullName>
    </submittedName>
</protein>
<proteinExistence type="predicted"/>
<dbReference type="PANTHER" id="PTHR28055:SF1">
    <property type="entry name" value="ALTERED INHERITANCE OF MITOCHONDRIA PROTEIN 41, MITOCHONDRIAL"/>
    <property type="match status" value="1"/>
</dbReference>
<accession>A0A7C4RQE1</accession>
<name>A0A7C4RQE1_9BACT</name>
<dbReference type="GO" id="GO:0016884">
    <property type="term" value="F:carbon-nitrogen ligase activity, with glutamine as amido-N-donor"/>
    <property type="evidence" value="ECO:0007669"/>
    <property type="project" value="InterPro"/>
</dbReference>
<comment type="caution">
    <text evidence="1">The sequence shown here is derived from an EMBL/GenBank/DDBJ whole genome shotgun (WGS) entry which is preliminary data.</text>
</comment>
<dbReference type="SUPFAM" id="SSF89095">
    <property type="entry name" value="GatB/YqeY motif"/>
    <property type="match status" value="1"/>
</dbReference>